<comment type="caution">
    <text evidence="2">The sequence shown here is derived from an EMBL/GenBank/DDBJ whole genome shotgun (WGS) entry which is preliminary data.</text>
</comment>
<keyword evidence="3" id="KW-1185">Reference proteome</keyword>
<accession>A0A562URV3</accession>
<dbReference type="AlphaFoldDB" id="A0A562URV3"/>
<organism evidence="2 3">
    <name type="scientific">Stackebrandtia albiflava</name>
    <dbReference type="NCBI Taxonomy" id="406432"/>
    <lineage>
        <taxon>Bacteria</taxon>
        <taxon>Bacillati</taxon>
        <taxon>Actinomycetota</taxon>
        <taxon>Actinomycetes</taxon>
        <taxon>Glycomycetales</taxon>
        <taxon>Glycomycetaceae</taxon>
        <taxon>Stackebrandtia</taxon>
    </lineage>
</organism>
<evidence type="ECO:0000313" key="3">
    <source>
        <dbReference type="Proteomes" id="UP000321617"/>
    </source>
</evidence>
<evidence type="ECO:0000256" key="1">
    <source>
        <dbReference type="SAM" id="MobiDB-lite"/>
    </source>
</evidence>
<protein>
    <submittedName>
        <fullName evidence="2">Uncharacterized protein</fullName>
    </submittedName>
</protein>
<dbReference type="RefSeq" id="WP_147142904.1">
    <property type="nucleotide sequence ID" value="NZ_BAABIJ010000004.1"/>
</dbReference>
<feature type="compositionally biased region" description="Basic and acidic residues" evidence="1">
    <location>
        <begin position="81"/>
        <end position="98"/>
    </location>
</feature>
<sequence length="98" mass="9916">MSGLDFRVPPEGVDKVAGAISESAAAVSSTAKRLDGVKVSAPGLATATALSELAGAWRTAADRIADQVGGVGGRVRSAGARHRDHEAAKARDHRVGTN</sequence>
<dbReference type="EMBL" id="VLLL01000008">
    <property type="protein sequence ID" value="TWJ08355.1"/>
    <property type="molecule type" value="Genomic_DNA"/>
</dbReference>
<feature type="region of interest" description="Disordered" evidence="1">
    <location>
        <begin position="74"/>
        <end position="98"/>
    </location>
</feature>
<name>A0A562URV3_9ACTN</name>
<proteinExistence type="predicted"/>
<evidence type="ECO:0000313" key="2">
    <source>
        <dbReference type="EMBL" id="TWJ08355.1"/>
    </source>
</evidence>
<dbReference type="Proteomes" id="UP000321617">
    <property type="component" value="Unassembled WGS sequence"/>
</dbReference>
<reference evidence="2 3" key="1">
    <citation type="journal article" date="2013" name="Stand. Genomic Sci.">
        <title>Genomic Encyclopedia of Type Strains, Phase I: The one thousand microbial genomes (KMG-I) project.</title>
        <authorList>
            <person name="Kyrpides N.C."/>
            <person name="Woyke T."/>
            <person name="Eisen J.A."/>
            <person name="Garrity G."/>
            <person name="Lilburn T.G."/>
            <person name="Beck B.J."/>
            <person name="Whitman W.B."/>
            <person name="Hugenholtz P."/>
            <person name="Klenk H.P."/>
        </authorList>
    </citation>
    <scope>NUCLEOTIDE SEQUENCE [LARGE SCALE GENOMIC DNA]</scope>
    <source>
        <strain evidence="2 3">DSM 45044</strain>
    </source>
</reference>
<gene>
    <name evidence="2" type="ORF">LX16_4583</name>
</gene>